<dbReference type="PANTHER" id="PTHR37321">
    <property type="entry name" value="EXPORTED PROTEIN-RELATED"/>
    <property type="match status" value="1"/>
</dbReference>
<dbReference type="AlphaFoldDB" id="A0A0S4JAV6"/>
<dbReference type="EMBL" id="CYKH01001500">
    <property type="protein sequence ID" value="CUG87333.1"/>
    <property type="molecule type" value="Genomic_DNA"/>
</dbReference>
<sequence length="548" mass="60557">MTAALAHSYPIYILLGALLCSTCASESTYMLVDLTSASNATRVAVNAAAGLMNRYSPAVFTIQSSYDVLWQGRLLPNATFNSVTPSAFIASSLGGFPIIVYNDSELYSLPAVMTLAGVMGAVPMEHSMWTNEFPNATVQFNAAGAWPNQAESLQFVSQLALNQTTSVAFQRPTDLVQGQLVDFIVGGRLFVQYLTEGCIPGTTEHMLLKDIVDSSPWPRPIRVYGYNGLDDLFGEDLFAAETGCVNTMGQVATEQATNLQFWTGISPIGPNETMQQRPAEPVVYNASKVYVALVYGDMDNIDFVQTFGSDHMEYRVQQCGGDRPLNASNRCFPLTWTLSPNLIQFSPQMMRWYFGMAHTTMRDWIIMPPSGTLYAYPGMMDNATQAQYVLDQTAQAAIMNTSGSVHWEWFFAWDVYFPRYTTLPAEVHTTRAFFLNDVPYVLPIPDMTLEGITYRFVGNASDPTSVVGLRPLFTWQEGAPGGGNTTQVAGMINNLATGSVQYLYVIQNSNMQSVFDLVSMLHDDVELLSYEQLVSAARQRETQQHSFS</sequence>
<feature type="chain" id="PRO_5006622128" description="GxGYxYP putative glycoside hydrolase C-terminal domain-containing protein" evidence="1">
    <location>
        <begin position="26"/>
        <end position="548"/>
    </location>
</feature>
<accession>A0A0S4JAV6</accession>
<keyword evidence="4" id="KW-1185">Reference proteome</keyword>
<keyword evidence="1" id="KW-0732">Signal</keyword>
<reference evidence="4" key="1">
    <citation type="submission" date="2015-09" db="EMBL/GenBank/DDBJ databases">
        <authorList>
            <consortium name="Pathogen Informatics"/>
        </authorList>
    </citation>
    <scope>NUCLEOTIDE SEQUENCE [LARGE SCALE GENOMIC DNA]</scope>
    <source>
        <strain evidence="4">Lake Konstanz</strain>
    </source>
</reference>
<evidence type="ECO:0000313" key="4">
    <source>
        <dbReference type="Proteomes" id="UP000051952"/>
    </source>
</evidence>
<dbReference type="Gene3D" id="3.20.20.490">
    <property type="entry name" value="GxGYxYP glycoside hydrolase, C-terminal domain"/>
    <property type="match status" value="1"/>
</dbReference>
<organism evidence="3 4">
    <name type="scientific">Bodo saltans</name>
    <name type="common">Flagellated protozoan</name>
    <dbReference type="NCBI Taxonomy" id="75058"/>
    <lineage>
        <taxon>Eukaryota</taxon>
        <taxon>Discoba</taxon>
        <taxon>Euglenozoa</taxon>
        <taxon>Kinetoplastea</taxon>
        <taxon>Metakinetoplastina</taxon>
        <taxon>Eubodonida</taxon>
        <taxon>Bodonidae</taxon>
        <taxon>Bodo</taxon>
    </lineage>
</organism>
<protein>
    <recommendedName>
        <fullName evidence="2">GxGYxYP putative glycoside hydrolase C-terminal domain-containing protein</fullName>
    </recommendedName>
</protein>
<name>A0A0S4JAV6_BODSA</name>
<feature type="signal peptide" evidence="1">
    <location>
        <begin position="1"/>
        <end position="25"/>
    </location>
</feature>
<evidence type="ECO:0000313" key="3">
    <source>
        <dbReference type="EMBL" id="CUG87333.1"/>
    </source>
</evidence>
<dbReference type="OrthoDB" id="414388at2759"/>
<dbReference type="VEuPathDB" id="TriTrypDB:BSAL_09610"/>
<gene>
    <name evidence="3" type="ORF">BSAL_09610</name>
</gene>
<evidence type="ECO:0000256" key="1">
    <source>
        <dbReference type="SAM" id="SignalP"/>
    </source>
</evidence>
<dbReference type="Pfam" id="PF14323">
    <property type="entry name" value="GxGYxYP_C"/>
    <property type="match status" value="1"/>
</dbReference>
<evidence type="ECO:0000259" key="2">
    <source>
        <dbReference type="Pfam" id="PF14323"/>
    </source>
</evidence>
<dbReference type="PANTHER" id="PTHR37321:SF1">
    <property type="entry name" value="EXPORTED PROTEIN"/>
    <property type="match status" value="1"/>
</dbReference>
<dbReference type="InterPro" id="IPR025832">
    <property type="entry name" value="GxGYxYP_C"/>
</dbReference>
<feature type="domain" description="GxGYxYP putative glycoside hydrolase C-terminal" evidence="2">
    <location>
        <begin position="288"/>
        <end position="535"/>
    </location>
</feature>
<dbReference type="OMA" id="TWTISPH"/>
<dbReference type="Proteomes" id="UP000051952">
    <property type="component" value="Unassembled WGS sequence"/>
</dbReference>
<dbReference type="InterPro" id="IPR038410">
    <property type="entry name" value="GxGYxYP_C_sf"/>
</dbReference>
<proteinExistence type="predicted"/>